<sequence length="598" mass="67559">MLVKVKHFGLSVYVLVFNIINTIIWRLISLLNYKIMDNRDNDENTDIDLLIKQRQHHKKSFDIISRALKIDEKIDDQNIEQKRIVIEMYSKGIEELEEGIGIDLSGVTGEEGERARKLQLKMNNNLLMVRERRERLDCMNRIYGQSSHLPFYKEGDDDHHCSPHPLAHSPSISSPKTFNFSPIPPKISKNLKPIPNRHNTGKSVNKSTVSSIRVPNDGKPLSSQKTFIKSTKPRNGLTNKLPNIMSNMNITPTTSKSSPNCGSKSRTPNSTPNSTPTVKSPTTPTNTTSVLSKLSANFKGVDRKLAQNILDEIYDRTSDAINFDSIAGQDVAKQALNEMVILPTIRPELFTGLRAPPKGLLLFGPPGNGKTLLAKAVATESKAKFLSISASSLTSKWLGEGEKLVRALFAVARELQPTIIFIDEVDSLLSERRENEHEASRRLKTEFFIEFDGIHSTNEERILVMGATNRPQELDDAALRRFSKRIYISLPDYETRITLLEKLMRKQNNPLSRRELEQLAAQTEGYSGSDLTNLAKDAALGPIREMEIEQVKHCNPNRMRPINVNDFKQSLKRIRKSVADSTLQQYHNWNQQFGDISL</sequence>
<evidence type="ECO:0000313" key="14">
    <source>
        <dbReference type="Proteomes" id="UP000728032"/>
    </source>
</evidence>
<keyword evidence="3 9" id="KW-0547">Nucleotide-binding</keyword>
<feature type="domain" description="AAA+ ATPase" evidence="12">
    <location>
        <begin position="356"/>
        <end position="492"/>
    </location>
</feature>
<evidence type="ECO:0000313" key="13">
    <source>
        <dbReference type="EMBL" id="CAD7646834.1"/>
    </source>
</evidence>
<keyword evidence="6" id="KW-0413">Isomerase</keyword>
<dbReference type="GO" id="GO:0008568">
    <property type="term" value="F:microtubule severing ATPase activity"/>
    <property type="evidence" value="ECO:0007669"/>
    <property type="project" value="UniProtKB-EC"/>
</dbReference>
<keyword evidence="11" id="KW-1133">Transmembrane helix</keyword>
<keyword evidence="2" id="KW-0493">Microtubule</keyword>
<dbReference type="PANTHER" id="PTHR23074:SF86">
    <property type="entry name" value="SPASTIN"/>
    <property type="match status" value="1"/>
</dbReference>
<dbReference type="InterPro" id="IPR003593">
    <property type="entry name" value="AAA+_ATPase"/>
</dbReference>
<dbReference type="Pfam" id="PF17862">
    <property type="entry name" value="AAA_lid_3"/>
    <property type="match status" value="1"/>
</dbReference>
<accession>A0A7R9LS18</accession>
<dbReference type="EC" id="5.6.1.1" evidence="8"/>
<feature type="region of interest" description="Disordered" evidence="10">
    <location>
        <begin position="188"/>
        <end position="289"/>
    </location>
</feature>
<dbReference type="OrthoDB" id="10251136at2759"/>
<dbReference type="InterPro" id="IPR003960">
    <property type="entry name" value="ATPase_AAA_CS"/>
</dbReference>
<dbReference type="Pfam" id="PF00004">
    <property type="entry name" value="AAA"/>
    <property type="match status" value="1"/>
</dbReference>
<feature type="compositionally biased region" description="Polar residues" evidence="10">
    <location>
        <begin position="197"/>
        <end position="213"/>
    </location>
</feature>
<dbReference type="InterPro" id="IPR015415">
    <property type="entry name" value="Spast_Vps4_C"/>
</dbReference>
<dbReference type="Pfam" id="PF09336">
    <property type="entry name" value="Vps4_C"/>
    <property type="match status" value="1"/>
</dbReference>
<dbReference type="GO" id="GO:0005524">
    <property type="term" value="F:ATP binding"/>
    <property type="evidence" value="ECO:0007669"/>
    <property type="project" value="UniProtKB-KW"/>
</dbReference>
<evidence type="ECO:0000256" key="9">
    <source>
        <dbReference type="RuleBase" id="RU003651"/>
    </source>
</evidence>
<evidence type="ECO:0000256" key="7">
    <source>
        <dbReference type="ARBA" id="ARBA00036378"/>
    </source>
</evidence>
<evidence type="ECO:0000256" key="6">
    <source>
        <dbReference type="ARBA" id="ARBA00023235"/>
    </source>
</evidence>
<dbReference type="EMBL" id="CAJPVJ010002535">
    <property type="protein sequence ID" value="CAG2166408.1"/>
    <property type="molecule type" value="Genomic_DNA"/>
</dbReference>
<dbReference type="GO" id="GO:0005813">
    <property type="term" value="C:centrosome"/>
    <property type="evidence" value="ECO:0007669"/>
    <property type="project" value="UniProtKB-ARBA"/>
</dbReference>
<comment type="similarity">
    <text evidence="1 9">Belongs to the AAA ATPase family.</text>
</comment>
<evidence type="ECO:0000256" key="5">
    <source>
        <dbReference type="ARBA" id="ARBA00023136"/>
    </source>
</evidence>
<feature type="compositionally biased region" description="Low complexity" evidence="10">
    <location>
        <begin position="263"/>
        <end position="289"/>
    </location>
</feature>
<keyword evidence="11" id="KW-0812">Transmembrane</keyword>
<evidence type="ECO:0000256" key="8">
    <source>
        <dbReference type="ARBA" id="ARBA00038871"/>
    </source>
</evidence>
<dbReference type="PANTHER" id="PTHR23074">
    <property type="entry name" value="AAA DOMAIN-CONTAINING"/>
    <property type="match status" value="1"/>
</dbReference>
<dbReference type="InterPro" id="IPR041569">
    <property type="entry name" value="AAA_lid_3"/>
</dbReference>
<dbReference type="InterPro" id="IPR027417">
    <property type="entry name" value="P-loop_NTPase"/>
</dbReference>
<keyword evidence="4 9" id="KW-0067">ATP-binding</keyword>
<dbReference type="GO" id="GO:0031114">
    <property type="term" value="P:regulation of microtubule depolymerization"/>
    <property type="evidence" value="ECO:0007669"/>
    <property type="project" value="UniProtKB-ARBA"/>
</dbReference>
<dbReference type="AlphaFoldDB" id="A0A7R9LS18"/>
<evidence type="ECO:0000256" key="4">
    <source>
        <dbReference type="ARBA" id="ARBA00022840"/>
    </source>
</evidence>
<dbReference type="GO" id="GO:0051013">
    <property type="term" value="P:microtubule severing"/>
    <property type="evidence" value="ECO:0007669"/>
    <property type="project" value="UniProtKB-ARBA"/>
</dbReference>
<dbReference type="GO" id="GO:0016887">
    <property type="term" value="F:ATP hydrolysis activity"/>
    <property type="evidence" value="ECO:0007669"/>
    <property type="project" value="InterPro"/>
</dbReference>
<dbReference type="FunFam" id="1.10.8.60:FF:000022">
    <property type="entry name" value="Fidgetin like 1"/>
    <property type="match status" value="1"/>
</dbReference>
<evidence type="ECO:0000256" key="10">
    <source>
        <dbReference type="SAM" id="MobiDB-lite"/>
    </source>
</evidence>
<gene>
    <name evidence="13" type="ORF">ONB1V03_LOCUS5932</name>
</gene>
<dbReference type="InterPro" id="IPR003959">
    <property type="entry name" value="ATPase_AAA_core"/>
</dbReference>
<feature type="compositionally biased region" description="Polar residues" evidence="10">
    <location>
        <begin position="236"/>
        <end position="262"/>
    </location>
</feature>
<dbReference type="SMART" id="SM00382">
    <property type="entry name" value="AAA"/>
    <property type="match status" value="1"/>
</dbReference>
<dbReference type="CDD" id="cd19524">
    <property type="entry name" value="RecA-like_spastin"/>
    <property type="match status" value="1"/>
</dbReference>
<reference evidence="13" key="1">
    <citation type="submission" date="2020-11" db="EMBL/GenBank/DDBJ databases">
        <authorList>
            <person name="Tran Van P."/>
        </authorList>
    </citation>
    <scope>NUCLEOTIDE SEQUENCE</scope>
</reference>
<name>A0A7R9LS18_9ACAR</name>
<proteinExistence type="inferred from homology"/>
<dbReference type="Proteomes" id="UP000728032">
    <property type="component" value="Unassembled WGS sequence"/>
</dbReference>
<comment type="catalytic activity">
    <reaction evidence="7">
        <text>n ATP + n H2O + a microtubule = n ADP + n phosphate + (n+1) alpha/beta tubulin heterodimers.</text>
        <dbReference type="EC" id="5.6.1.1"/>
    </reaction>
</comment>
<evidence type="ECO:0000256" key="2">
    <source>
        <dbReference type="ARBA" id="ARBA00022701"/>
    </source>
</evidence>
<dbReference type="Gene3D" id="3.40.50.300">
    <property type="entry name" value="P-loop containing nucleotide triphosphate hydrolases"/>
    <property type="match status" value="1"/>
</dbReference>
<keyword evidence="5 11" id="KW-0472">Membrane</keyword>
<dbReference type="Gene3D" id="1.20.58.80">
    <property type="entry name" value="Phosphotransferase system, lactose/cellobiose-type IIA subunit"/>
    <property type="match status" value="1"/>
</dbReference>
<evidence type="ECO:0000259" key="12">
    <source>
        <dbReference type="SMART" id="SM00382"/>
    </source>
</evidence>
<dbReference type="PROSITE" id="PS00674">
    <property type="entry name" value="AAA"/>
    <property type="match status" value="1"/>
</dbReference>
<dbReference type="SUPFAM" id="SSF52540">
    <property type="entry name" value="P-loop containing nucleoside triphosphate hydrolases"/>
    <property type="match status" value="1"/>
</dbReference>
<keyword evidence="14" id="KW-1185">Reference proteome</keyword>
<feature type="transmembrane region" description="Helical" evidence="11">
    <location>
        <begin position="12"/>
        <end position="33"/>
    </location>
</feature>
<protein>
    <recommendedName>
        <fullName evidence="8">microtubule-severing ATPase</fullName>
        <ecNumber evidence="8">5.6.1.1</ecNumber>
    </recommendedName>
</protein>
<dbReference type="FunFam" id="3.40.50.300:FF:000093">
    <property type="entry name" value="Fidgetin-like 1"/>
    <property type="match status" value="1"/>
</dbReference>
<evidence type="ECO:0000256" key="11">
    <source>
        <dbReference type="SAM" id="Phobius"/>
    </source>
</evidence>
<organism evidence="13">
    <name type="scientific">Oppiella nova</name>
    <dbReference type="NCBI Taxonomy" id="334625"/>
    <lineage>
        <taxon>Eukaryota</taxon>
        <taxon>Metazoa</taxon>
        <taxon>Ecdysozoa</taxon>
        <taxon>Arthropoda</taxon>
        <taxon>Chelicerata</taxon>
        <taxon>Arachnida</taxon>
        <taxon>Acari</taxon>
        <taxon>Acariformes</taxon>
        <taxon>Sarcoptiformes</taxon>
        <taxon>Oribatida</taxon>
        <taxon>Brachypylina</taxon>
        <taxon>Oppioidea</taxon>
        <taxon>Oppiidae</taxon>
        <taxon>Oppiella</taxon>
    </lineage>
</organism>
<dbReference type="Gene3D" id="1.10.8.60">
    <property type="match status" value="1"/>
</dbReference>
<dbReference type="GO" id="GO:0000070">
    <property type="term" value="P:mitotic sister chromatid segregation"/>
    <property type="evidence" value="ECO:0007669"/>
    <property type="project" value="UniProtKB-ARBA"/>
</dbReference>
<evidence type="ECO:0000256" key="1">
    <source>
        <dbReference type="ARBA" id="ARBA00006914"/>
    </source>
</evidence>
<dbReference type="EMBL" id="OC917360">
    <property type="protein sequence ID" value="CAD7646834.1"/>
    <property type="molecule type" value="Genomic_DNA"/>
</dbReference>
<dbReference type="InterPro" id="IPR050304">
    <property type="entry name" value="MT-severing_AAA_ATPase"/>
</dbReference>
<evidence type="ECO:0000256" key="3">
    <source>
        <dbReference type="ARBA" id="ARBA00022741"/>
    </source>
</evidence>
<dbReference type="GO" id="GO:0005874">
    <property type="term" value="C:microtubule"/>
    <property type="evidence" value="ECO:0007669"/>
    <property type="project" value="UniProtKB-KW"/>
</dbReference>